<keyword evidence="1" id="KW-0472">Membrane</keyword>
<evidence type="ECO:0000313" key="2">
    <source>
        <dbReference type="EMBL" id="MFB3170599.1"/>
    </source>
</evidence>
<sequence>MYYYRSPYPKHDQRFIGFGLPFLGGLVGGLLGSALIYPRPFYGYPRPYYGYPVYGPPAYGYPGYGAPYYY</sequence>
<feature type="transmembrane region" description="Helical" evidence="1">
    <location>
        <begin position="15"/>
        <end position="37"/>
    </location>
</feature>
<dbReference type="Proteomes" id="UP001241748">
    <property type="component" value="Unassembled WGS sequence"/>
</dbReference>
<dbReference type="EMBL" id="JAROBZ020000003">
    <property type="protein sequence ID" value="MFB3170599.1"/>
    <property type="molecule type" value="Genomic_DNA"/>
</dbReference>
<comment type="caution">
    <text evidence="2">The sequence shown here is derived from an EMBL/GenBank/DDBJ whole genome shotgun (WGS) entry which is preliminary data.</text>
</comment>
<name>A0ABV4Z0I0_9BACI</name>
<keyword evidence="3" id="KW-1185">Reference proteome</keyword>
<gene>
    <name evidence="2" type="ORF">P5G62_026140</name>
</gene>
<reference evidence="2 3" key="1">
    <citation type="submission" date="2024-05" db="EMBL/GenBank/DDBJ databases">
        <authorList>
            <person name="Venkateswaran K."/>
        </authorList>
    </citation>
    <scope>NUCLEOTIDE SEQUENCE [LARGE SCALE GENOMIC DNA]</scope>
    <source>
        <strain evidence="2 3">179-C4-2-HS</strain>
    </source>
</reference>
<evidence type="ECO:0008006" key="4">
    <source>
        <dbReference type="Google" id="ProtNLM"/>
    </source>
</evidence>
<evidence type="ECO:0000256" key="1">
    <source>
        <dbReference type="SAM" id="Phobius"/>
    </source>
</evidence>
<keyword evidence="1" id="KW-1133">Transmembrane helix</keyword>
<evidence type="ECO:0000313" key="3">
    <source>
        <dbReference type="Proteomes" id="UP001241748"/>
    </source>
</evidence>
<accession>A0ABV4Z0I0</accession>
<keyword evidence="1" id="KW-0812">Transmembrane</keyword>
<organism evidence="2 3">
    <name type="scientific">Neobacillus driksii</name>
    <dbReference type="NCBI Taxonomy" id="3035913"/>
    <lineage>
        <taxon>Bacteria</taxon>
        <taxon>Bacillati</taxon>
        <taxon>Bacillota</taxon>
        <taxon>Bacilli</taxon>
        <taxon>Bacillales</taxon>
        <taxon>Bacillaceae</taxon>
        <taxon>Neobacillus</taxon>
    </lineage>
</organism>
<protein>
    <recommendedName>
        <fullName evidence="4">Spore coat protein</fullName>
    </recommendedName>
</protein>
<proteinExistence type="predicted"/>
<dbReference type="RefSeq" id="WP_306075967.1">
    <property type="nucleotide sequence ID" value="NZ_JAROBZ020000003.1"/>
</dbReference>